<evidence type="ECO:0000256" key="2">
    <source>
        <dbReference type="ARBA" id="ARBA00023002"/>
    </source>
</evidence>
<dbReference type="EC" id="1.1.-.-" evidence="6"/>
<dbReference type="Gene3D" id="3.40.50.720">
    <property type="entry name" value="NAD(P)-binding Rossmann-like Domain"/>
    <property type="match status" value="1"/>
</dbReference>
<evidence type="ECO:0000313" key="7">
    <source>
        <dbReference type="Proteomes" id="UP001589698"/>
    </source>
</evidence>
<organism evidence="6 7">
    <name type="scientific">Nocardioides zeicaulis</name>
    <dbReference type="NCBI Taxonomy" id="1776857"/>
    <lineage>
        <taxon>Bacteria</taxon>
        <taxon>Bacillati</taxon>
        <taxon>Actinomycetota</taxon>
        <taxon>Actinomycetes</taxon>
        <taxon>Propionibacteriales</taxon>
        <taxon>Nocardioidaceae</taxon>
        <taxon>Nocardioides</taxon>
    </lineage>
</organism>
<feature type="domain" description="3-hydroxyisobutyrate dehydrogenase-like NAD-binding" evidence="5">
    <location>
        <begin position="173"/>
        <end position="289"/>
    </location>
</feature>
<dbReference type="PANTHER" id="PTHR43580:SF2">
    <property type="entry name" value="CYTOKINE-LIKE NUCLEAR FACTOR N-PAC"/>
    <property type="match status" value="1"/>
</dbReference>
<keyword evidence="3" id="KW-0520">NAD</keyword>
<gene>
    <name evidence="6" type="ORF">ACFFJG_04925</name>
</gene>
<dbReference type="GO" id="GO:0016491">
    <property type="term" value="F:oxidoreductase activity"/>
    <property type="evidence" value="ECO:0007669"/>
    <property type="project" value="UniProtKB-KW"/>
</dbReference>
<dbReference type="Pfam" id="PF03446">
    <property type="entry name" value="NAD_binding_2"/>
    <property type="match status" value="1"/>
</dbReference>
<dbReference type="InterPro" id="IPR051265">
    <property type="entry name" value="HIBADH-related_NP60_sf"/>
</dbReference>
<comment type="similarity">
    <text evidence="1">Belongs to the HIBADH-related family.</text>
</comment>
<name>A0ABV6DYK6_9ACTN</name>
<dbReference type="Gene3D" id="1.10.1040.10">
    <property type="entry name" value="N-(1-d-carboxylethyl)-l-norvaline Dehydrogenase, domain 2"/>
    <property type="match status" value="1"/>
</dbReference>
<dbReference type="RefSeq" id="WP_378517483.1">
    <property type="nucleotide sequence ID" value="NZ_JBHLXH010000001.1"/>
</dbReference>
<comment type="caution">
    <text evidence="6">The sequence shown here is derived from an EMBL/GenBank/DDBJ whole genome shotgun (WGS) entry which is preliminary data.</text>
</comment>
<keyword evidence="7" id="KW-1185">Reference proteome</keyword>
<dbReference type="SUPFAM" id="SSF51735">
    <property type="entry name" value="NAD(P)-binding Rossmann-fold domains"/>
    <property type="match status" value="1"/>
</dbReference>
<proteinExistence type="inferred from homology"/>
<dbReference type="InterPro" id="IPR036291">
    <property type="entry name" value="NAD(P)-bd_dom_sf"/>
</dbReference>
<evidence type="ECO:0000259" key="4">
    <source>
        <dbReference type="Pfam" id="PF03446"/>
    </source>
</evidence>
<dbReference type="PIRSF" id="PIRSF000103">
    <property type="entry name" value="HIBADH"/>
    <property type="match status" value="1"/>
</dbReference>
<dbReference type="PANTHER" id="PTHR43580">
    <property type="entry name" value="OXIDOREDUCTASE GLYR1-RELATED"/>
    <property type="match status" value="1"/>
</dbReference>
<dbReference type="InterPro" id="IPR029154">
    <property type="entry name" value="HIBADH-like_NADP-bd"/>
</dbReference>
<dbReference type="Pfam" id="PF14833">
    <property type="entry name" value="NAD_binding_11"/>
    <property type="match status" value="1"/>
</dbReference>
<dbReference type="InterPro" id="IPR008927">
    <property type="entry name" value="6-PGluconate_DH-like_C_sf"/>
</dbReference>
<feature type="domain" description="6-phosphogluconate dehydrogenase NADP-binding" evidence="4">
    <location>
        <begin position="16"/>
        <end position="167"/>
    </location>
</feature>
<dbReference type="InterPro" id="IPR013328">
    <property type="entry name" value="6PGD_dom2"/>
</dbReference>
<dbReference type="InterPro" id="IPR015815">
    <property type="entry name" value="HIBADH-related"/>
</dbReference>
<accession>A0ABV6DYK6</accession>
<evidence type="ECO:0000256" key="3">
    <source>
        <dbReference type="ARBA" id="ARBA00023027"/>
    </source>
</evidence>
<dbReference type="EMBL" id="JBHLXH010000001">
    <property type="protein sequence ID" value="MFC0221814.1"/>
    <property type="molecule type" value="Genomic_DNA"/>
</dbReference>
<sequence>MVADQSTSAEVRTMRVTVMGTGTMGAGMARSLLRAGHEVTVWNRTAERAEPLAADGARVATDPAEAVAGAEAVVTILYDTYSVLDVMGGVDLPAGCVWVQCATIGIDGTQRVASLAHERGWLLLDAPVLGTKAPAEQGALVVLAAGDDAALEAARPVTDAIGARVVRAGTDLGAGSRLKLACNAWVASLTAALGQSVALTEGLGLDPRLFLEAIEGGAVDAPYAHVKGGAMMSGDYAPSFAVDGVVKDLGLIRDAARASSVDDRLLSTVLELFEDASDDGHGGDDMAAVRTAF</sequence>
<reference evidence="6 7" key="1">
    <citation type="submission" date="2024-09" db="EMBL/GenBank/DDBJ databases">
        <authorList>
            <person name="Sun Q."/>
            <person name="Mori K."/>
        </authorList>
    </citation>
    <scope>NUCLEOTIDE SEQUENCE [LARGE SCALE GENOMIC DNA]</scope>
    <source>
        <strain evidence="6 7">CCM 8654</strain>
    </source>
</reference>
<protein>
    <submittedName>
        <fullName evidence="6">NAD(P)-dependent oxidoreductase</fullName>
        <ecNumber evidence="6">1.1.-.-</ecNumber>
    </submittedName>
</protein>
<keyword evidence="2 6" id="KW-0560">Oxidoreductase</keyword>
<dbReference type="Proteomes" id="UP001589698">
    <property type="component" value="Unassembled WGS sequence"/>
</dbReference>
<dbReference type="InterPro" id="IPR006115">
    <property type="entry name" value="6PGDH_NADP-bd"/>
</dbReference>
<dbReference type="SUPFAM" id="SSF48179">
    <property type="entry name" value="6-phosphogluconate dehydrogenase C-terminal domain-like"/>
    <property type="match status" value="1"/>
</dbReference>
<evidence type="ECO:0000259" key="5">
    <source>
        <dbReference type="Pfam" id="PF14833"/>
    </source>
</evidence>
<evidence type="ECO:0000256" key="1">
    <source>
        <dbReference type="ARBA" id="ARBA00009080"/>
    </source>
</evidence>
<evidence type="ECO:0000313" key="6">
    <source>
        <dbReference type="EMBL" id="MFC0221814.1"/>
    </source>
</evidence>